<dbReference type="Gene3D" id="1.20.1250.20">
    <property type="entry name" value="MFS general substrate transporter like domains"/>
    <property type="match status" value="1"/>
</dbReference>
<keyword evidence="2" id="KW-0813">Transport</keyword>
<evidence type="ECO:0000256" key="7">
    <source>
        <dbReference type="SAM" id="Phobius"/>
    </source>
</evidence>
<dbReference type="SUPFAM" id="SSF103473">
    <property type="entry name" value="MFS general substrate transporter"/>
    <property type="match status" value="1"/>
</dbReference>
<organism evidence="9 10">
    <name type="scientific">Shouchella lehensis G1</name>
    <dbReference type="NCBI Taxonomy" id="1246626"/>
    <lineage>
        <taxon>Bacteria</taxon>
        <taxon>Bacillati</taxon>
        <taxon>Bacillota</taxon>
        <taxon>Bacilli</taxon>
        <taxon>Bacillales</taxon>
        <taxon>Bacillaceae</taxon>
        <taxon>Shouchella</taxon>
    </lineage>
</organism>
<dbReference type="PATRIC" id="fig|1246626.3.peg.3945"/>
<dbReference type="InterPro" id="IPR020846">
    <property type="entry name" value="MFS_dom"/>
</dbReference>
<evidence type="ECO:0000256" key="6">
    <source>
        <dbReference type="ARBA" id="ARBA00023136"/>
    </source>
</evidence>
<dbReference type="GO" id="GO:0022857">
    <property type="term" value="F:transmembrane transporter activity"/>
    <property type="evidence" value="ECO:0007669"/>
    <property type="project" value="InterPro"/>
</dbReference>
<feature type="transmembrane region" description="Helical" evidence="7">
    <location>
        <begin position="333"/>
        <end position="356"/>
    </location>
</feature>
<keyword evidence="10" id="KW-1185">Reference proteome</keyword>
<feature type="transmembrane region" description="Helical" evidence="7">
    <location>
        <begin position="161"/>
        <end position="183"/>
    </location>
</feature>
<dbReference type="HOGENOM" id="CLU_001265_61_5_9"/>
<dbReference type="Pfam" id="PF07690">
    <property type="entry name" value="MFS_1"/>
    <property type="match status" value="1"/>
</dbReference>
<sequence length="393" mass="43032">MNTKLSQLTIIFLALGAFVTGTSEFVVSGILELISLEMGVSISIAGQLITIYSLSYAFGALFLVMLTSTFDRKKILLYAIFTFIVGNFIAFLSYNFIMLLLSRIIMGMSGGLYIVVATNYAAQLASPKRKGSAIATVITGFTVSLVFGVPIGTFLAGYFDWHYIFLIIAFGTILLLMGLYKLLPSIKGNQALSLKQQVNIIKDRRVLTGLMTTITWILGYTLVFAYVAPLLSSTANLSIEMTSIALFVLGTFAFVGSRFGGYAVDRWGPNHTITVSLIVHIVALFILTFTQHSTIGVFITFAVWGIATWTTTPAKQYYLVSLKPQSSETVLSFNTALMNIGMMMGSALGGVIITYINITNLSWIAGLFVFTSLIFIKYSFYLDKNITNKPTTS</sequence>
<name>A0A060M8V1_9BACI</name>
<reference evidence="9 10" key="1">
    <citation type="journal article" date="2014" name="Gene">
        <title>A comparative genomic analysis of the alkalitolerant soil bacterium Bacillus lehensis G1.</title>
        <authorList>
            <person name="Noor Y.M."/>
            <person name="Samsulrizal N.H."/>
            <person name="Jema'on N.A."/>
            <person name="Low K.O."/>
            <person name="Ramli A.N."/>
            <person name="Alias N.I."/>
            <person name="Damis S.I."/>
            <person name="Fuzi S.F."/>
            <person name="Isa M.N."/>
            <person name="Murad A.M."/>
            <person name="Raih M.F."/>
            <person name="Bakar F.D."/>
            <person name="Najimudin N."/>
            <person name="Mahadi N.M."/>
            <person name="Illias R.M."/>
        </authorList>
    </citation>
    <scope>NUCLEOTIDE SEQUENCE [LARGE SCALE GENOMIC DNA]</scope>
    <source>
        <strain evidence="9 10">G1</strain>
    </source>
</reference>
<feature type="transmembrane region" description="Helical" evidence="7">
    <location>
        <begin position="239"/>
        <end position="260"/>
    </location>
</feature>
<evidence type="ECO:0000313" key="9">
    <source>
        <dbReference type="EMBL" id="AIC96494.1"/>
    </source>
</evidence>
<dbReference type="PANTHER" id="PTHR43124">
    <property type="entry name" value="PURINE EFFLUX PUMP PBUE"/>
    <property type="match status" value="1"/>
</dbReference>
<dbReference type="RefSeq" id="WP_038484636.1">
    <property type="nucleotide sequence ID" value="NZ_CP003923.1"/>
</dbReference>
<dbReference type="eggNOG" id="COG2814">
    <property type="taxonomic scope" value="Bacteria"/>
</dbReference>
<dbReference type="KEGG" id="ble:BleG1_3947"/>
<feature type="transmembrane region" description="Helical" evidence="7">
    <location>
        <begin position="272"/>
        <end position="289"/>
    </location>
</feature>
<dbReference type="InterPro" id="IPR050189">
    <property type="entry name" value="MFS_Efflux_Transporters"/>
</dbReference>
<keyword evidence="4 7" id="KW-0812">Transmembrane</keyword>
<dbReference type="InterPro" id="IPR011701">
    <property type="entry name" value="MFS"/>
</dbReference>
<feature type="transmembrane region" description="Helical" evidence="7">
    <location>
        <begin position="295"/>
        <end position="312"/>
    </location>
</feature>
<feature type="transmembrane region" description="Helical" evidence="7">
    <location>
        <begin position="75"/>
        <end position="94"/>
    </location>
</feature>
<keyword evidence="6 7" id="KW-0472">Membrane</keyword>
<feature type="transmembrane region" description="Helical" evidence="7">
    <location>
        <begin position="100"/>
        <end position="122"/>
    </location>
</feature>
<dbReference type="AlphaFoldDB" id="A0A060M8V1"/>
<dbReference type="CDD" id="cd17324">
    <property type="entry name" value="MFS_NepI_like"/>
    <property type="match status" value="1"/>
</dbReference>
<dbReference type="PROSITE" id="PS00217">
    <property type="entry name" value="SUGAR_TRANSPORT_2"/>
    <property type="match status" value="1"/>
</dbReference>
<feature type="transmembrane region" description="Helical" evidence="7">
    <location>
        <begin position="362"/>
        <end position="380"/>
    </location>
</feature>
<evidence type="ECO:0000256" key="5">
    <source>
        <dbReference type="ARBA" id="ARBA00022989"/>
    </source>
</evidence>
<keyword evidence="5 7" id="KW-1133">Transmembrane helix</keyword>
<accession>A0A060M8V1</accession>
<dbReference type="Proteomes" id="UP000027142">
    <property type="component" value="Chromosome"/>
</dbReference>
<dbReference type="InterPro" id="IPR005829">
    <property type="entry name" value="Sugar_transporter_CS"/>
</dbReference>
<evidence type="ECO:0000256" key="4">
    <source>
        <dbReference type="ARBA" id="ARBA00022692"/>
    </source>
</evidence>
<dbReference type="GO" id="GO:0005886">
    <property type="term" value="C:plasma membrane"/>
    <property type="evidence" value="ECO:0007669"/>
    <property type="project" value="UniProtKB-SubCell"/>
</dbReference>
<evidence type="ECO:0000256" key="1">
    <source>
        <dbReference type="ARBA" id="ARBA00004651"/>
    </source>
</evidence>
<dbReference type="STRING" id="1246626.BleG1_3947"/>
<dbReference type="OrthoDB" id="337363at2"/>
<protein>
    <submittedName>
        <fullName evidence="9">MFS-type transporter ybcL</fullName>
    </submittedName>
</protein>
<evidence type="ECO:0000256" key="2">
    <source>
        <dbReference type="ARBA" id="ARBA00022448"/>
    </source>
</evidence>
<feature type="domain" description="Major facilitator superfamily (MFS) profile" evidence="8">
    <location>
        <begin position="9"/>
        <end position="384"/>
    </location>
</feature>
<evidence type="ECO:0000313" key="10">
    <source>
        <dbReference type="Proteomes" id="UP000027142"/>
    </source>
</evidence>
<feature type="transmembrane region" description="Helical" evidence="7">
    <location>
        <begin position="134"/>
        <end position="155"/>
    </location>
</feature>
<comment type="subcellular location">
    <subcellularLocation>
        <location evidence="1">Cell membrane</location>
        <topology evidence="1">Multi-pass membrane protein</topology>
    </subcellularLocation>
</comment>
<evidence type="ECO:0000256" key="3">
    <source>
        <dbReference type="ARBA" id="ARBA00022475"/>
    </source>
</evidence>
<evidence type="ECO:0000259" key="8">
    <source>
        <dbReference type="PROSITE" id="PS50850"/>
    </source>
</evidence>
<dbReference type="InterPro" id="IPR036259">
    <property type="entry name" value="MFS_trans_sf"/>
</dbReference>
<feature type="transmembrane region" description="Helical" evidence="7">
    <location>
        <begin position="44"/>
        <end position="63"/>
    </location>
</feature>
<gene>
    <name evidence="9" type="ORF">BleG1_3947</name>
</gene>
<feature type="transmembrane region" description="Helical" evidence="7">
    <location>
        <begin position="204"/>
        <end position="227"/>
    </location>
</feature>
<proteinExistence type="predicted"/>
<dbReference type="PANTHER" id="PTHR43124:SF10">
    <property type="entry name" value="PURINE EFFLUX PUMP PBUE"/>
    <property type="match status" value="1"/>
</dbReference>
<dbReference type="PROSITE" id="PS50850">
    <property type="entry name" value="MFS"/>
    <property type="match status" value="1"/>
</dbReference>
<keyword evidence="3" id="KW-1003">Cell membrane</keyword>
<dbReference type="EMBL" id="CP003923">
    <property type="protein sequence ID" value="AIC96494.1"/>
    <property type="molecule type" value="Genomic_DNA"/>
</dbReference>